<name>A0ABR4QR37_9CEST</name>
<sequence length="293" mass="32714">MTAMDSEGEDVDSVSDLDDAPVSSTFQAQAAQRAKSEKEANSFIQITKQRAKAKRRARQTADGLGQRSVPAYSVQETSEPQQTEETPEEYNTTGIESDNPLPDLVSGKPRTKRRRETKTANNEDEFGLADTFDFRKYLPQSLLNKDADKKTLDLDFEEEELGKAILEGGFDNDLEERCHGGDEQGEKRASKKRNIGLSKAPGSKNIDCDKKSRRSGGRRYQKHYSAAPRVIVLNRQDTAISIRRRADGFVNQRLFGTETGVSKASGAPSRMTPQDMSQMAAKLRARRFARRGF</sequence>
<organism evidence="2 3">
    <name type="scientific">Taenia crassiceps</name>
    <dbReference type="NCBI Taxonomy" id="6207"/>
    <lineage>
        <taxon>Eukaryota</taxon>
        <taxon>Metazoa</taxon>
        <taxon>Spiralia</taxon>
        <taxon>Lophotrochozoa</taxon>
        <taxon>Platyhelminthes</taxon>
        <taxon>Cestoda</taxon>
        <taxon>Eucestoda</taxon>
        <taxon>Cyclophyllidea</taxon>
        <taxon>Taeniidae</taxon>
        <taxon>Taenia</taxon>
    </lineage>
</organism>
<comment type="caution">
    <text evidence="2">The sequence shown here is derived from an EMBL/GenBank/DDBJ whole genome shotgun (WGS) entry which is preliminary data.</text>
</comment>
<feature type="region of interest" description="Disordered" evidence="1">
    <location>
        <begin position="1"/>
        <end position="122"/>
    </location>
</feature>
<dbReference type="Proteomes" id="UP001651158">
    <property type="component" value="Unassembled WGS sequence"/>
</dbReference>
<feature type="compositionally biased region" description="Basic residues" evidence="1">
    <location>
        <begin position="49"/>
        <end position="58"/>
    </location>
</feature>
<feature type="compositionally biased region" description="Low complexity" evidence="1">
    <location>
        <begin position="75"/>
        <end position="84"/>
    </location>
</feature>
<dbReference type="EMBL" id="JAKROA010000001">
    <property type="protein sequence ID" value="KAL5112042.1"/>
    <property type="molecule type" value="Genomic_DNA"/>
</dbReference>
<feature type="compositionally biased region" description="Basic residues" evidence="1">
    <location>
        <begin position="211"/>
        <end position="222"/>
    </location>
</feature>
<proteinExistence type="predicted"/>
<protein>
    <submittedName>
        <fullName evidence="2">Uncharacterized protein</fullName>
    </submittedName>
</protein>
<evidence type="ECO:0000256" key="1">
    <source>
        <dbReference type="SAM" id="MobiDB-lite"/>
    </source>
</evidence>
<reference evidence="2 3" key="1">
    <citation type="journal article" date="2022" name="Front. Cell. Infect. Microbiol.">
        <title>The Genomes of Two Strains of Taenia crassiceps the Animal Model for the Study of Human Cysticercosis.</title>
        <authorList>
            <person name="Bobes R.J."/>
            <person name="Estrada K."/>
            <person name="Rios-Valencia D.G."/>
            <person name="Calderon-Gallegos A."/>
            <person name="de la Torre P."/>
            <person name="Carrero J.C."/>
            <person name="Sanchez-Flores A."/>
            <person name="Laclette J.P."/>
        </authorList>
    </citation>
    <scope>NUCLEOTIDE SEQUENCE [LARGE SCALE GENOMIC DNA]</scope>
    <source>
        <strain evidence="2">WFUcys</strain>
    </source>
</reference>
<feature type="compositionally biased region" description="Basic and acidic residues" evidence="1">
    <location>
        <begin position="175"/>
        <end position="188"/>
    </location>
</feature>
<feature type="region of interest" description="Disordered" evidence="1">
    <location>
        <begin position="172"/>
        <end position="222"/>
    </location>
</feature>
<evidence type="ECO:0000313" key="3">
    <source>
        <dbReference type="Proteomes" id="UP001651158"/>
    </source>
</evidence>
<feature type="compositionally biased region" description="Acidic residues" evidence="1">
    <location>
        <begin position="1"/>
        <end position="19"/>
    </location>
</feature>
<keyword evidence="3" id="KW-1185">Reference proteome</keyword>
<evidence type="ECO:0000313" key="2">
    <source>
        <dbReference type="EMBL" id="KAL5112042.1"/>
    </source>
</evidence>
<accession>A0ABR4QR37</accession>
<gene>
    <name evidence="2" type="ORF">TcWFU_004848</name>
</gene>